<feature type="transmembrane region" description="Helical" evidence="1">
    <location>
        <begin position="216"/>
        <end position="237"/>
    </location>
</feature>
<keyword evidence="1" id="KW-0812">Transmembrane</keyword>
<dbReference type="EMBL" id="PFBJ01000007">
    <property type="protein sequence ID" value="PIT91214.1"/>
    <property type="molecule type" value="Genomic_DNA"/>
</dbReference>
<evidence type="ECO:0000313" key="3">
    <source>
        <dbReference type="Proteomes" id="UP000228809"/>
    </source>
</evidence>
<accession>A0A2M6WEP4</accession>
<comment type="caution">
    <text evidence="2">The sequence shown here is derived from an EMBL/GenBank/DDBJ whole genome shotgun (WGS) entry which is preliminary data.</text>
</comment>
<reference evidence="3" key="1">
    <citation type="submission" date="2017-09" db="EMBL/GenBank/DDBJ databases">
        <title>Depth-based differentiation of microbial function through sediment-hosted aquifers and enrichment of novel symbionts in the deep terrestrial subsurface.</title>
        <authorList>
            <person name="Probst A.J."/>
            <person name="Ladd B."/>
            <person name="Jarett J.K."/>
            <person name="Geller-Mcgrath D.E."/>
            <person name="Sieber C.M.K."/>
            <person name="Emerson J.B."/>
            <person name="Anantharaman K."/>
            <person name="Thomas B.C."/>
            <person name="Malmstrom R."/>
            <person name="Stieglmeier M."/>
            <person name="Klingl A."/>
            <person name="Woyke T."/>
            <person name="Ryan C.M."/>
            <person name="Banfield J.F."/>
        </authorList>
    </citation>
    <scope>NUCLEOTIDE SEQUENCE [LARGE SCALE GENOMIC DNA]</scope>
</reference>
<sequence>MTASEQLLQADGASAVLIARPKASASTLSEEEGEELSKIAKDIGLPIVADRYSSSGVSALFSHVKMSDDELLIWQTYCPTKYRDTEKPRHREKKLRSYQFDTIPPEVLRLWDRVKDIGFDEIQIWTTEKTPYVDPVLVGTLGEDHFLLARWGEESPDTLSFNGVLSSLRREKLKEEVEHDIRWNSRKFSSCLTSFWVWIFTFLGGSLLLSSKLVGLSTWTALVLACIASSCLVYLLYRFMYQRLTKLLYRNARKKIRESGFYQASQRLRNRVVS</sequence>
<feature type="transmembrane region" description="Helical" evidence="1">
    <location>
        <begin position="191"/>
        <end position="210"/>
    </location>
</feature>
<organism evidence="2 3">
    <name type="scientific">Candidatus Kaiserbacteria bacterium CG10_big_fil_rev_8_21_14_0_10_49_17</name>
    <dbReference type="NCBI Taxonomy" id="1974609"/>
    <lineage>
        <taxon>Bacteria</taxon>
        <taxon>Candidatus Kaiseribacteriota</taxon>
    </lineage>
</organism>
<evidence type="ECO:0000256" key="1">
    <source>
        <dbReference type="SAM" id="Phobius"/>
    </source>
</evidence>
<name>A0A2M6WEP4_9BACT</name>
<keyword evidence="1" id="KW-0472">Membrane</keyword>
<gene>
    <name evidence="2" type="ORF">COU17_01755</name>
</gene>
<dbReference type="Proteomes" id="UP000228809">
    <property type="component" value="Unassembled WGS sequence"/>
</dbReference>
<proteinExistence type="predicted"/>
<protein>
    <submittedName>
        <fullName evidence="2">Uncharacterized protein</fullName>
    </submittedName>
</protein>
<keyword evidence="1" id="KW-1133">Transmembrane helix</keyword>
<evidence type="ECO:0000313" key="2">
    <source>
        <dbReference type="EMBL" id="PIT91214.1"/>
    </source>
</evidence>
<dbReference type="AlphaFoldDB" id="A0A2M6WEP4"/>